<keyword evidence="4 5" id="KW-0440">LIM domain</keyword>
<dbReference type="PANTHER" id="PTHR45787">
    <property type="entry name" value="LD11652P"/>
    <property type="match status" value="1"/>
</dbReference>
<dbReference type="Pfam" id="PF00412">
    <property type="entry name" value="LIM"/>
    <property type="match status" value="2"/>
</dbReference>
<dbReference type="PANTHER" id="PTHR45787:SF13">
    <property type="entry name" value="LD11652P"/>
    <property type="match status" value="1"/>
</dbReference>
<gene>
    <name evidence="8" type="ORF">BaRGS_00013026</name>
</gene>
<keyword evidence="9" id="KW-1185">Reference proteome</keyword>
<keyword evidence="3 5" id="KW-0862">Zinc</keyword>
<evidence type="ECO:0000256" key="2">
    <source>
        <dbReference type="ARBA" id="ARBA00022737"/>
    </source>
</evidence>
<feature type="domain" description="LIM zinc-binding" evidence="7">
    <location>
        <begin position="35"/>
        <end position="97"/>
    </location>
</feature>
<evidence type="ECO:0000256" key="5">
    <source>
        <dbReference type="PROSITE-ProRule" id="PRU00125"/>
    </source>
</evidence>
<dbReference type="SMART" id="SM00132">
    <property type="entry name" value="LIM"/>
    <property type="match status" value="2"/>
</dbReference>
<dbReference type="PROSITE" id="PS50023">
    <property type="entry name" value="LIM_DOMAIN_2"/>
    <property type="match status" value="2"/>
</dbReference>
<feature type="non-terminal residue" evidence="8">
    <location>
        <position position="1"/>
    </location>
</feature>
<name>A0ABD0L8C0_9CAEN</name>
<sequence>DLPPSSLQHPANMGPALTPTPGAPGPNNGNGNTARACAGCGGRIQDRFLLHALDRYWHTGCLKCSCCQAQLGEIGSSCFTKAGMILCRNDYLRLFGSGGSCMGCGQNIPANELVMRAQSHVYHLKCFTCVTCRSPLVPGDRYGLVNGSLVCEQDYPKVIKGHIPLPARTAHKVNNLVGFGVSTSASAVKKK</sequence>
<comment type="caution">
    <text evidence="8">The sequence shown here is derived from an EMBL/GenBank/DDBJ whole genome shotgun (WGS) entry which is preliminary data.</text>
</comment>
<evidence type="ECO:0000313" key="8">
    <source>
        <dbReference type="EMBL" id="KAK7495806.1"/>
    </source>
</evidence>
<evidence type="ECO:0000256" key="4">
    <source>
        <dbReference type="ARBA" id="ARBA00023038"/>
    </source>
</evidence>
<feature type="domain" description="LIM zinc-binding" evidence="7">
    <location>
        <begin position="99"/>
        <end position="161"/>
    </location>
</feature>
<keyword evidence="2" id="KW-0677">Repeat</keyword>
<dbReference type="PROSITE" id="PS00478">
    <property type="entry name" value="LIM_DOMAIN_1"/>
    <property type="match status" value="1"/>
</dbReference>
<proteinExistence type="predicted"/>
<evidence type="ECO:0000256" key="1">
    <source>
        <dbReference type="ARBA" id="ARBA00022723"/>
    </source>
</evidence>
<dbReference type="FunFam" id="2.10.110.10:FF:000015">
    <property type="entry name" value="LIM domain only 3"/>
    <property type="match status" value="1"/>
</dbReference>
<evidence type="ECO:0000313" key="9">
    <source>
        <dbReference type="Proteomes" id="UP001519460"/>
    </source>
</evidence>
<dbReference type="Gene3D" id="2.10.110.10">
    <property type="entry name" value="Cysteine Rich Protein"/>
    <property type="match status" value="2"/>
</dbReference>
<dbReference type="GO" id="GO:0046872">
    <property type="term" value="F:metal ion binding"/>
    <property type="evidence" value="ECO:0007669"/>
    <property type="project" value="UniProtKB-KW"/>
</dbReference>
<dbReference type="CDD" id="cd09386">
    <property type="entry name" value="LIM1_LMO4"/>
    <property type="match status" value="1"/>
</dbReference>
<evidence type="ECO:0000256" key="6">
    <source>
        <dbReference type="SAM" id="MobiDB-lite"/>
    </source>
</evidence>
<keyword evidence="1 5" id="KW-0479">Metal-binding</keyword>
<dbReference type="EMBL" id="JACVVK020000072">
    <property type="protein sequence ID" value="KAK7495806.1"/>
    <property type="molecule type" value="Genomic_DNA"/>
</dbReference>
<dbReference type="Proteomes" id="UP001519460">
    <property type="component" value="Unassembled WGS sequence"/>
</dbReference>
<accession>A0ABD0L8C0</accession>
<protein>
    <recommendedName>
        <fullName evidence="7">LIM zinc-binding domain-containing protein</fullName>
    </recommendedName>
</protein>
<feature type="compositionally biased region" description="Low complexity" evidence="6">
    <location>
        <begin position="14"/>
        <end position="25"/>
    </location>
</feature>
<feature type="region of interest" description="Disordered" evidence="6">
    <location>
        <begin position="1"/>
        <end position="25"/>
    </location>
</feature>
<dbReference type="SUPFAM" id="SSF57716">
    <property type="entry name" value="Glucocorticoid receptor-like (DNA-binding domain)"/>
    <property type="match status" value="4"/>
</dbReference>
<dbReference type="InterPro" id="IPR001781">
    <property type="entry name" value="Znf_LIM"/>
</dbReference>
<evidence type="ECO:0000256" key="3">
    <source>
        <dbReference type="ARBA" id="ARBA00022833"/>
    </source>
</evidence>
<evidence type="ECO:0000259" key="7">
    <source>
        <dbReference type="PROSITE" id="PS50023"/>
    </source>
</evidence>
<dbReference type="InterPro" id="IPR050945">
    <property type="entry name" value="LMO_RBTN_TF"/>
</dbReference>
<reference evidence="8 9" key="1">
    <citation type="journal article" date="2023" name="Sci. Data">
        <title>Genome assembly of the Korean intertidal mud-creeper Batillaria attramentaria.</title>
        <authorList>
            <person name="Patra A.K."/>
            <person name="Ho P.T."/>
            <person name="Jun S."/>
            <person name="Lee S.J."/>
            <person name="Kim Y."/>
            <person name="Won Y.J."/>
        </authorList>
    </citation>
    <scope>NUCLEOTIDE SEQUENCE [LARGE SCALE GENOMIC DNA]</scope>
    <source>
        <strain evidence="8">Wonlab-2016</strain>
    </source>
</reference>
<organism evidence="8 9">
    <name type="scientific">Batillaria attramentaria</name>
    <dbReference type="NCBI Taxonomy" id="370345"/>
    <lineage>
        <taxon>Eukaryota</taxon>
        <taxon>Metazoa</taxon>
        <taxon>Spiralia</taxon>
        <taxon>Lophotrochozoa</taxon>
        <taxon>Mollusca</taxon>
        <taxon>Gastropoda</taxon>
        <taxon>Caenogastropoda</taxon>
        <taxon>Sorbeoconcha</taxon>
        <taxon>Cerithioidea</taxon>
        <taxon>Batillariidae</taxon>
        <taxon>Batillaria</taxon>
    </lineage>
</organism>
<dbReference type="AlphaFoldDB" id="A0ABD0L8C0"/>